<gene>
    <name evidence="3" type="ORF">DW355_03200</name>
</gene>
<dbReference type="PROSITE" id="PS51257">
    <property type="entry name" value="PROKAR_LIPOPROTEIN"/>
    <property type="match status" value="1"/>
</dbReference>
<dbReference type="OrthoDB" id="7375569at2"/>
<sequence>MNFRFLLVLLASFGLAGCASVTMESKEASDAAKRFAPPSEGNAKIYVYRSGSFGGSLKKDIWIDGECVGESAPNVFFVKEVKGDAEHKVSTESEFSPNALIVKAKAGMNYFVRQFIKMGVFVGGAGVELVSDDVGKKAVSSLELAKNGSCSKK</sequence>
<dbReference type="InterPro" id="IPR016596">
    <property type="entry name" value="UCP012335"/>
</dbReference>
<dbReference type="InterPro" id="IPR022548">
    <property type="entry name" value="DUF2846"/>
</dbReference>
<dbReference type="Pfam" id="PF11008">
    <property type="entry name" value="DUF2846"/>
    <property type="match status" value="1"/>
</dbReference>
<dbReference type="KEGG" id="hgr:DW355_03200"/>
<evidence type="ECO:0000256" key="1">
    <source>
        <dbReference type="SAM" id="SignalP"/>
    </source>
</evidence>
<evidence type="ECO:0000313" key="3">
    <source>
        <dbReference type="EMBL" id="QBK03914.1"/>
    </source>
</evidence>
<protein>
    <submittedName>
        <fullName evidence="3">DUF2846 domain-containing protein</fullName>
    </submittedName>
</protein>
<dbReference type="AlphaFoldDB" id="A0A4P6UHW1"/>
<dbReference type="PIRSF" id="PIRSF012335">
    <property type="entry name" value="UCP012335"/>
    <property type="match status" value="1"/>
</dbReference>
<keyword evidence="1" id="KW-0732">Signal</keyword>
<feature type="domain" description="DUF2846" evidence="2">
    <location>
        <begin position="40"/>
        <end position="125"/>
    </location>
</feature>
<proteinExistence type="predicted"/>
<reference evidence="3 4" key="1">
    <citation type="submission" date="2018-07" db="EMBL/GenBank/DDBJ databases">
        <title>Exploring interactions and the metabolic potential of the ultra-small soil bacteria Hylemonella gracilis.</title>
        <authorList>
            <person name="Tyc O."/>
            <person name="Kulkarni P."/>
            <person name="Gawehns F."/>
            <person name="Hundscheid M."/>
            <person name="Zweers H."/>
            <person name="Garbeva P."/>
        </authorList>
    </citation>
    <scope>NUCLEOTIDE SEQUENCE [LARGE SCALE GENOMIC DNA]</scope>
    <source>
        <strain evidence="3 4">NS1</strain>
    </source>
</reference>
<evidence type="ECO:0000313" key="4">
    <source>
        <dbReference type="Proteomes" id="UP000292939"/>
    </source>
</evidence>
<accession>A0A4P6UHW1</accession>
<feature type="signal peptide" evidence="1">
    <location>
        <begin position="1"/>
        <end position="21"/>
    </location>
</feature>
<feature type="chain" id="PRO_5020304209" evidence="1">
    <location>
        <begin position="22"/>
        <end position="153"/>
    </location>
</feature>
<dbReference type="EMBL" id="CP031395">
    <property type="protein sequence ID" value="QBK03914.1"/>
    <property type="molecule type" value="Genomic_DNA"/>
</dbReference>
<name>A0A4P6UHW1_9BURK</name>
<organism evidence="3 4">
    <name type="scientific">Hylemonella gracilis</name>
    <dbReference type="NCBI Taxonomy" id="80880"/>
    <lineage>
        <taxon>Bacteria</taxon>
        <taxon>Pseudomonadati</taxon>
        <taxon>Pseudomonadota</taxon>
        <taxon>Betaproteobacteria</taxon>
        <taxon>Burkholderiales</taxon>
        <taxon>Comamonadaceae</taxon>
        <taxon>Hylemonella</taxon>
    </lineage>
</organism>
<dbReference type="Proteomes" id="UP000292939">
    <property type="component" value="Chromosome"/>
</dbReference>
<evidence type="ECO:0000259" key="2">
    <source>
        <dbReference type="Pfam" id="PF11008"/>
    </source>
</evidence>
<dbReference type="RefSeq" id="WP_131277923.1">
    <property type="nucleotide sequence ID" value="NZ_CP031395.1"/>
</dbReference>